<evidence type="ECO:0000256" key="6">
    <source>
        <dbReference type="SAM" id="Phobius"/>
    </source>
</evidence>
<dbReference type="GO" id="GO:0005886">
    <property type="term" value="C:plasma membrane"/>
    <property type="evidence" value="ECO:0007669"/>
    <property type="project" value="TreeGrafter"/>
</dbReference>
<dbReference type="InterPro" id="IPR007267">
    <property type="entry name" value="GtrA_DPMS_TM"/>
</dbReference>
<keyword evidence="5 6" id="KW-0472">Membrane</keyword>
<feature type="transmembrane region" description="Helical" evidence="6">
    <location>
        <begin position="111"/>
        <end position="133"/>
    </location>
</feature>
<feature type="transmembrane region" description="Helical" evidence="6">
    <location>
        <begin position="85"/>
        <end position="105"/>
    </location>
</feature>
<reference evidence="8 9" key="1">
    <citation type="submission" date="2014-02" db="EMBL/GenBank/DDBJ databases">
        <title>Draft Genome of Hylemonella gracilis isolated from the Niagara River.</title>
        <authorList>
            <person name="Pawlowski D.R."/>
            <person name="Koudelka G.B."/>
        </authorList>
    </citation>
    <scope>NUCLEOTIDE SEQUENCE [LARGE SCALE GENOMIC DNA]</scope>
    <source>
        <strain evidence="8 9">Niagara R</strain>
    </source>
</reference>
<feature type="domain" description="GtrA/DPMS transmembrane" evidence="7">
    <location>
        <begin position="20"/>
        <end position="133"/>
    </location>
</feature>
<feature type="transmembrane region" description="Helical" evidence="6">
    <location>
        <begin position="47"/>
        <end position="64"/>
    </location>
</feature>
<accession>A0A016XI74</accession>
<evidence type="ECO:0000256" key="5">
    <source>
        <dbReference type="ARBA" id="ARBA00023136"/>
    </source>
</evidence>
<comment type="similarity">
    <text evidence="2">Belongs to the GtrA family.</text>
</comment>
<protein>
    <submittedName>
        <fullName evidence="8">Polysaccharide biosynthesis protein GtrA</fullName>
    </submittedName>
</protein>
<dbReference type="STRING" id="1458275.AZ34_11120"/>
<feature type="transmembrane region" description="Helical" evidence="6">
    <location>
        <begin position="21"/>
        <end position="41"/>
    </location>
</feature>
<dbReference type="eggNOG" id="COG2246">
    <property type="taxonomic scope" value="Bacteria"/>
</dbReference>
<evidence type="ECO:0000259" key="7">
    <source>
        <dbReference type="Pfam" id="PF04138"/>
    </source>
</evidence>
<dbReference type="Proteomes" id="UP000023268">
    <property type="component" value="Unassembled WGS sequence"/>
</dbReference>
<dbReference type="InterPro" id="IPR051401">
    <property type="entry name" value="GtrA_CellWall_Glycosyl"/>
</dbReference>
<comment type="caution">
    <text evidence="8">The sequence shown here is derived from an EMBL/GenBank/DDBJ whole genome shotgun (WGS) entry which is preliminary data.</text>
</comment>
<dbReference type="RefSeq" id="WP_051509697.1">
    <property type="nucleotide sequence ID" value="NZ_JEMG01000001.1"/>
</dbReference>
<keyword evidence="3 6" id="KW-0812">Transmembrane</keyword>
<evidence type="ECO:0000256" key="2">
    <source>
        <dbReference type="ARBA" id="ARBA00009399"/>
    </source>
</evidence>
<dbReference type="PANTHER" id="PTHR38459:SF1">
    <property type="entry name" value="PROPHAGE BACTOPRENOL-LINKED GLUCOSE TRANSLOCASE HOMOLOG"/>
    <property type="match status" value="1"/>
</dbReference>
<evidence type="ECO:0000313" key="8">
    <source>
        <dbReference type="EMBL" id="EYC51570.1"/>
    </source>
</evidence>
<keyword evidence="4 6" id="KW-1133">Transmembrane helix</keyword>
<dbReference type="OrthoDB" id="6198004at2"/>
<evidence type="ECO:0000256" key="1">
    <source>
        <dbReference type="ARBA" id="ARBA00004141"/>
    </source>
</evidence>
<evidence type="ECO:0000256" key="3">
    <source>
        <dbReference type="ARBA" id="ARBA00022692"/>
    </source>
</evidence>
<sequence length="139" mass="15590">MVEFFRLGWGFGFARYRPMRFVCAGGIATVSHWLLMAALIGLGQPELLATVVGSVSGALVNFFAQRHLTFRDRPVTHMAVWPYAWTCLLSWLINAWVFHLCFAWAGWPVAVAQGLATLMAAWASYFLYGRLVFRQGGQS</sequence>
<dbReference type="GO" id="GO:0000271">
    <property type="term" value="P:polysaccharide biosynthetic process"/>
    <property type="evidence" value="ECO:0007669"/>
    <property type="project" value="InterPro"/>
</dbReference>
<evidence type="ECO:0000256" key="4">
    <source>
        <dbReference type="ARBA" id="ARBA00022989"/>
    </source>
</evidence>
<evidence type="ECO:0000313" key="9">
    <source>
        <dbReference type="Proteomes" id="UP000023268"/>
    </source>
</evidence>
<dbReference type="Pfam" id="PF04138">
    <property type="entry name" value="GtrA_DPMS_TM"/>
    <property type="match status" value="1"/>
</dbReference>
<dbReference type="PANTHER" id="PTHR38459">
    <property type="entry name" value="PROPHAGE BACTOPRENOL-LINKED GLUCOSE TRANSLOCASE HOMOLOG"/>
    <property type="match status" value="1"/>
</dbReference>
<comment type="subcellular location">
    <subcellularLocation>
        <location evidence="1">Membrane</location>
        <topology evidence="1">Multi-pass membrane protein</topology>
    </subcellularLocation>
</comment>
<gene>
    <name evidence="8" type="ORF">AZ34_11120</name>
</gene>
<dbReference type="EMBL" id="JEMG01000001">
    <property type="protein sequence ID" value="EYC51570.1"/>
    <property type="molecule type" value="Genomic_DNA"/>
</dbReference>
<name>A0A016XI74_9BURK</name>
<organism evidence="8 9">
    <name type="scientific">Hylemonella gracilis str. Niagara R</name>
    <dbReference type="NCBI Taxonomy" id="1458275"/>
    <lineage>
        <taxon>Bacteria</taxon>
        <taxon>Pseudomonadati</taxon>
        <taxon>Pseudomonadota</taxon>
        <taxon>Betaproteobacteria</taxon>
        <taxon>Burkholderiales</taxon>
        <taxon>Comamonadaceae</taxon>
        <taxon>Hylemonella</taxon>
    </lineage>
</organism>
<proteinExistence type="inferred from homology"/>
<dbReference type="AlphaFoldDB" id="A0A016XI74"/>